<gene>
    <name evidence="3" type="ORF">AYI68_g6929</name>
</gene>
<evidence type="ECO:0000256" key="2">
    <source>
        <dbReference type="SAM" id="SignalP"/>
    </source>
</evidence>
<feature type="region of interest" description="Disordered" evidence="1">
    <location>
        <begin position="159"/>
        <end position="192"/>
    </location>
</feature>
<organism evidence="3 4">
    <name type="scientific">Smittium mucronatum</name>
    <dbReference type="NCBI Taxonomy" id="133383"/>
    <lineage>
        <taxon>Eukaryota</taxon>
        <taxon>Fungi</taxon>
        <taxon>Fungi incertae sedis</taxon>
        <taxon>Zoopagomycota</taxon>
        <taxon>Kickxellomycotina</taxon>
        <taxon>Harpellomycetes</taxon>
        <taxon>Harpellales</taxon>
        <taxon>Legeriomycetaceae</taxon>
        <taxon>Smittium</taxon>
    </lineage>
</organism>
<reference evidence="3 4" key="1">
    <citation type="journal article" date="2016" name="Mol. Biol. Evol.">
        <title>Genome-Wide Survey of Gut Fungi (Harpellales) Reveals the First Horizontally Transferred Ubiquitin Gene from a Mosquito Host.</title>
        <authorList>
            <person name="Wang Y."/>
            <person name="White M.M."/>
            <person name="Kvist S."/>
            <person name="Moncalvo J.M."/>
        </authorList>
    </citation>
    <scope>NUCLEOTIDE SEQUENCE [LARGE SCALE GENOMIC DNA]</scope>
    <source>
        <strain evidence="3 4">ALG-7-W6</strain>
    </source>
</reference>
<protein>
    <submittedName>
        <fullName evidence="3">Uncharacterized protein</fullName>
    </submittedName>
</protein>
<name>A0A1R0GQ41_9FUNG</name>
<sequence>MLSKVYISLLFLLRVSVSESSKDSRLSQKYGYPTYTYLDSQRYSSISGSNSFGKISSNNSPGKCQVRKTAKKCNPVNSGATSSDTKPQTITTGSSETDINIKPSSIEYNTASNTIPTKNFSLSRTSKASKASYISYTDQTSTSISIKSNDSVYINESKSNSALNGQKSSINSSDPSKNTQTQTTDSEYITNPNSSTTISKLGSVKLIPTAQDSNYLYSSASISSDCSVDEDGITICVVEPLISETETITQD</sequence>
<proteinExistence type="predicted"/>
<feature type="signal peptide" evidence="2">
    <location>
        <begin position="1"/>
        <end position="20"/>
    </location>
</feature>
<keyword evidence="4" id="KW-1185">Reference proteome</keyword>
<feature type="non-terminal residue" evidence="3">
    <location>
        <position position="251"/>
    </location>
</feature>
<feature type="compositionally biased region" description="Polar residues" evidence="1">
    <location>
        <begin position="75"/>
        <end position="98"/>
    </location>
</feature>
<comment type="caution">
    <text evidence="3">The sequence shown here is derived from an EMBL/GenBank/DDBJ whole genome shotgun (WGS) entry which is preliminary data.</text>
</comment>
<dbReference type="EMBL" id="LSSL01005133">
    <property type="protein sequence ID" value="OLY79012.1"/>
    <property type="molecule type" value="Genomic_DNA"/>
</dbReference>
<feature type="chain" id="PRO_5013158760" evidence="2">
    <location>
        <begin position="21"/>
        <end position="251"/>
    </location>
</feature>
<dbReference type="AlphaFoldDB" id="A0A1R0GQ41"/>
<evidence type="ECO:0000256" key="1">
    <source>
        <dbReference type="SAM" id="MobiDB-lite"/>
    </source>
</evidence>
<evidence type="ECO:0000313" key="3">
    <source>
        <dbReference type="EMBL" id="OLY79012.1"/>
    </source>
</evidence>
<keyword evidence="2" id="KW-0732">Signal</keyword>
<evidence type="ECO:0000313" key="4">
    <source>
        <dbReference type="Proteomes" id="UP000187455"/>
    </source>
</evidence>
<accession>A0A1R0GQ41</accession>
<feature type="region of interest" description="Disordered" evidence="1">
    <location>
        <begin position="57"/>
        <end position="98"/>
    </location>
</feature>
<dbReference type="Proteomes" id="UP000187455">
    <property type="component" value="Unassembled WGS sequence"/>
</dbReference>